<dbReference type="InterPro" id="IPR028082">
    <property type="entry name" value="Peripla_BP_I"/>
</dbReference>
<evidence type="ECO:0000256" key="1">
    <source>
        <dbReference type="ARBA" id="ARBA00004196"/>
    </source>
</evidence>
<dbReference type="GO" id="GO:0030246">
    <property type="term" value="F:carbohydrate binding"/>
    <property type="evidence" value="ECO:0007669"/>
    <property type="project" value="UniProtKB-ARBA"/>
</dbReference>
<dbReference type="Gene3D" id="3.40.50.2300">
    <property type="match status" value="2"/>
</dbReference>
<dbReference type="Proteomes" id="UP000310334">
    <property type="component" value="Unassembled WGS sequence"/>
</dbReference>
<feature type="domain" description="Periplasmic binding protein" evidence="4">
    <location>
        <begin position="41"/>
        <end position="292"/>
    </location>
</feature>
<sequence>MRGKRIVKKNLIVPLAFFFFIMAFTSFTVWFIKEKDKPKIMIVTHRLDIEYWKIFESGAEKAFQDLNLKGKVIAPESIYPISNQPKMLKKVLTQQPDALIVAPIDEEVTIPALMEYKKKNIPVLLVSRDIEWEDKTAFIGPDHYELGEMSGKLLGSMLQPGDQVAIIFGLAYDQVMIDRMNGAKKVLKNIGIEVVTERSGYDDLANPTPVMGSILQSYPNIKGVIATSDRLALEALGTIEEKGMKIPVIGTDGIIEMTEFVESGKVDATIAQNPYDMGYLSVVQALKAIEGDNTEKIIDSGIDIITKDNAEDKINFLKKLLR</sequence>
<dbReference type="AlphaFoldDB" id="A0A4S4BQI8"/>
<gene>
    <name evidence="5" type="ORF">E6W99_19735</name>
</gene>
<name>A0A4S4BQI8_9BACI</name>
<evidence type="ECO:0000256" key="2">
    <source>
        <dbReference type="ARBA" id="ARBA00007639"/>
    </source>
</evidence>
<dbReference type="OrthoDB" id="6196975at2"/>
<protein>
    <submittedName>
        <fullName evidence="5">Sugar ABC transporter substrate-binding protein</fullName>
    </submittedName>
</protein>
<dbReference type="GO" id="GO:0030313">
    <property type="term" value="C:cell envelope"/>
    <property type="evidence" value="ECO:0007669"/>
    <property type="project" value="UniProtKB-SubCell"/>
</dbReference>
<proteinExistence type="inferred from homology"/>
<comment type="caution">
    <text evidence="5">The sequence shown here is derived from an EMBL/GenBank/DDBJ whole genome shotgun (WGS) entry which is preliminary data.</text>
</comment>
<dbReference type="PANTHER" id="PTHR46847">
    <property type="entry name" value="D-ALLOSE-BINDING PERIPLASMIC PROTEIN-RELATED"/>
    <property type="match status" value="1"/>
</dbReference>
<organism evidence="5 6">
    <name type="scientific">Metabacillus sediminilitoris</name>
    <dbReference type="NCBI Taxonomy" id="2567941"/>
    <lineage>
        <taxon>Bacteria</taxon>
        <taxon>Bacillati</taxon>
        <taxon>Bacillota</taxon>
        <taxon>Bacilli</taxon>
        <taxon>Bacillales</taxon>
        <taxon>Bacillaceae</taxon>
        <taxon>Metabacillus</taxon>
    </lineage>
</organism>
<comment type="subcellular location">
    <subcellularLocation>
        <location evidence="1">Cell envelope</location>
    </subcellularLocation>
</comment>
<dbReference type="InterPro" id="IPR025997">
    <property type="entry name" value="SBP_2_dom"/>
</dbReference>
<keyword evidence="3" id="KW-0732">Signal</keyword>
<dbReference type="EMBL" id="SSNT01000016">
    <property type="protein sequence ID" value="THF77211.1"/>
    <property type="molecule type" value="Genomic_DNA"/>
</dbReference>
<dbReference type="PANTHER" id="PTHR46847:SF1">
    <property type="entry name" value="D-ALLOSE-BINDING PERIPLASMIC PROTEIN-RELATED"/>
    <property type="match status" value="1"/>
</dbReference>
<evidence type="ECO:0000313" key="5">
    <source>
        <dbReference type="EMBL" id="THF77211.1"/>
    </source>
</evidence>
<evidence type="ECO:0000259" key="4">
    <source>
        <dbReference type="Pfam" id="PF13407"/>
    </source>
</evidence>
<evidence type="ECO:0000313" key="6">
    <source>
        <dbReference type="Proteomes" id="UP000310334"/>
    </source>
</evidence>
<keyword evidence="6" id="KW-1185">Reference proteome</keyword>
<comment type="similarity">
    <text evidence="2">Belongs to the bacterial solute-binding protein 2 family.</text>
</comment>
<dbReference type="CDD" id="cd01536">
    <property type="entry name" value="PBP1_ABC_sugar_binding-like"/>
    <property type="match status" value="1"/>
</dbReference>
<reference evidence="5 6" key="1">
    <citation type="submission" date="2019-04" db="EMBL/GenBank/DDBJ databases">
        <title>Bacillus sediminilitoris sp. nov., isolated from a tidal flat sediment on the East China Sea.</title>
        <authorList>
            <person name="Wei Y."/>
            <person name="Mao H."/>
            <person name="Fang J."/>
        </authorList>
    </citation>
    <scope>NUCLEOTIDE SEQUENCE [LARGE SCALE GENOMIC DNA]</scope>
    <source>
        <strain evidence="5 6">DSL-17</strain>
    </source>
</reference>
<accession>A0A4S4BQI8</accession>
<dbReference type="Pfam" id="PF13407">
    <property type="entry name" value="Peripla_BP_4"/>
    <property type="match status" value="1"/>
</dbReference>
<dbReference type="SUPFAM" id="SSF53822">
    <property type="entry name" value="Periplasmic binding protein-like I"/>
    <property type="match status" value="1"/>
</dbReference>
<evidence type="ECO:0000256" key="3">
    <source>
        <dbReference type="ARBA" id="ARBA00022729"/>
    </source>
</evidence>